<feature type="signal peptide" evidence="2">
    <location>
        <begin position="1"/>
        <end position="24"/>
    </location>
</feature>
<evidence type="ECO:0008006" key="5">
    <source>
        <dbReference type="Google" id="ProtNLM"/>
    </source>
</evidence>
<feature type="region of interest" description="Disordered" evidence="1">
    <location>
        <begin position="105"/>
        <end position="135"/>
    </location>
</feature>
<feature type="region of interest" description="Disordered" evidence="1">
    <location>
        <begin position="175"/>
        <end position="196"/>
    </location>
</feature>
<organism evidence="3 4">
    <name type="scientific">Vogesella amnigena</name>
    <dbReference type="NCBI Taxonomy" id="1507449"/>
    <lineage>
        <taxon>Bacteria</taxon>
        <taxon>Pseudomonadati</taxon>
        <taxon>Pseudomonadota</taxon>
        <taxon>Betaproteobacteria</taxon>
        <taxon>Neisseriales</taxon>
        <taxon>Chromobacteriaceae</taxon>
        <taxon>Vogesella</taxon>
    </lineage>
</organism>
<dbReference type="RefSeq" id="WP_390279568.1">
    <property type="nucleotide sequence ID" value="NZ_JBHRYH010000021.1"/>
</dbReference>
<keyword evidence="2" id="KW-0732">Signal</keyword>
<accession>A0ABV7TVF5</accession>
<evidence type="ECO:0000256" key="2">
    <source>
        <dbReference type="SAM" id="SignalP"/>
    </source>
</evidence>
<feature type="compositionally biased region" description="Polar residues" evidence="1">
    <location>
        <begin position="179"/>
        <end position="196"/>
    </location>
</feature>
<evidence type="ECO:0000313" key="4">
    <source>
        <dbReference type="Proteomes" id="UP001595636"/>
    </source>
</evidence>
<gene>
    <name evidence="3" type="ORF">ACFOKJ_11200</name>
</gene>
<comment type="caution">
    <text evidence="3">The sequence shown here is derived from an EMBL/GenBank/DDBJ whole genome shotgun (WGS) entry which is preliminary data.</text>
</comment>
<protein>
    <recommendedName>
        <fullName evidence="5">Zinc resistance-associated protein</fullName>
    </recommendedName>
</protein>
<dbReference type="Proteomes" id="UP001595636">
    <property type="component" value="Unassembled WGS sequence"/>
</dbReference>
<reference evidence="4" key="1">
    <citation type="journal article" date="2019" name="Int. J. Syst. Evol. Microbiol.">
        <title>The Global Catalogue of Microorganisms (GCM) 10K type strain sequencing project: providing services to taxonomists for standard genome sequencing and annotation.</title>
        <authorList>
            <consortium name="The Broad Institute Genomics Platform"/>
            <consortium name="The Broad Institute Genome Sequencing Center for Infectious Disease"/>
            <person name="Wu L."/>
            <person name="Ma J."/>
        </authorList>
    </citation>
    <scope>NUCLEOTIDE SEQUENCE [LARGE SCALE GENOMIC DNA]</scope>
    <source>
        <strain evidence="4">KCTC 42195</strain>
    </source>
</reference>
<feature type="compositionally biased region" description="Basic and acidic residues" evidence="1">
    <location>
        <begin position="121"/>
        <end position="135"/>
    </location>
</feature>
<keyword evidence="4" id="KW-1185">Reference proteome</keyword>
<evidence type="ECO:0000256" key="1">
    <source>
        <dbReference type="SAM" id="MobiDB-lite"/>
    </source>
</evidence>
<name>A0ABV7TVF5_9NEIS</name>
<sequence>MKTRTVLTAATIAAIAAVSATALAFGPGKDERGGRAEMQAFRDAVMSGALTDAELTTLQKDREAMRAQMQKLRADGELSSADREALQKLRQGMHDKAKVLIANSDRTKARSSWPSQLLPEPGRHQRGMHERHGGKHGDWAGADGARAYHAAVQSGALTDAEIASLQQQRQALHARMQELINNADRTQPRQATDQTR</sequence>
<proteinExistence type="predicted"/>
<dbReference type="EMBL" id="JBHRYH010000021">
    <property type="protein sequence ID" value="MFC3626688.1"/>
    <property type="molecule type" value="Genomic_DNA"/>
</dbReference>
<evidence type="ECO:0000313" key="3">
    <source>
        <dbReference type="EMBL" id="MFC3626688.1"/>
    </source>
</evidence>
<feature type="chain" id="PRO_5045219664" description="Zinc resistance-associated protein" evidence="2">
    <location>
        <begin position="25"/>
        <end position="196"/>
    </location>
</feature>